<protein>
    <submittedName>
        <fullName evidence="1">Uncharacterized protein</fullName>
    </submittedName>
</protein>
<accession>A0A0K2UIH5</accession>
<reference evidence="1" key="1">
    <citation type="submission" date="2014-05" db="EMBL/GenBank/DDBJ databases">
        <authorList>
            <person name="Chronopoulou M."/>
        </authorList>
    </citation>
    <scope>NUCLEOTIDE SEQUENCE</scope>
    <source>
        <tissue evidence="1">Whole organism</tissue>
    </source>
</reference>
<sequence>WLSKTKKEVHGVYCTKYSAQRLVIGVVAYDGKNIPLFFFKTGQKIGQDAFYKVLRYNILPWLKTKCPESNYVWNQYGVPSHTSAKC</sequence>
<proteinExistence type="predicted"/>
<organism evidence="1">
    <name type="scientific">Lepeophtheirus salmonis</name>
    <name type="common">Salmon louse</name>
    <name type="synonym">Caligus salmonis</name>
    <dbReference type="NCBI Taxonomy" id="72036"/>
    <lineage>
        <taxon>Eukaryota</taxon>
        <taxon>Metazoa</taxon>
        <taxon>Ecdysozoa</taxon>
        <taxon>Arthropoda</taxon>
        <taxon>Crustacea</taxon>
        <taxon>Multicrustacea</taxon>
        <taxon>Hexanauplia</taxon>
        <taxon>Copepoda</taxon>
        <taxon>Siphonostomatoida</taxon>
        <taxon>Caligidae</taxon>
        <taxon>Lepeophtheirus</taxon>
    </lineage>
</organism>
<dbReference type="GO" id="GO:0003676">
    <property type="term" value="F:nucleic acid binding"/>
    <property type="evidence" value="ECO:0007669"/>
    <property type="project" value="InterPro"/>
</dbReference>
<name>A0A0K2UIH5_LEPSM</name>
<dbReference type="AlphaFoldDB" id="A0A0K2UIH5"/>
<evidence type="ECO:0000313" key="1">
    <source>
        <dbReference type="EMBL" id="CDW38023.1"/>
    </source>
</evidence>
<dbReference type="InterPro" id="IPR036397">
    <property type="entry name" value="RNaseH_sf"/>
</dbReference>
<dbReference type="EMBL" id="HACA01020662">
    <property type="protein sequence ID" value="CDW38023.1"/>
    <property type="molecule type" value="Transcribed_RNA"/>
</dbReference>
<dbReference type="Gene3D" id="3.30.420.10">
    <property type="entry name" value="Ribonuclease H-like superfamily/Ribonuclease H"/>
    <property type="match status" value="1"/>
</dbReference>
<feature type="non-terminal residue" evidence="1">
    <location>
        <position position="1"/>
    </location>
</feature>